<keyword evidence="5" id="KW-1185">Reference proteome</keyword>
<evidence type="ECO:0000256" key="2">
    <source>
        <dbReference type="ARBA" id="ARBA00022803"/>
    </source>
</evidence>
<keyword evidence="1" id="KW-0677">Repeat</keyword>
<evidence type="ECO:0000256" key="1">
    <source>
        <dbReference type="ARBA" id="ARBA00022737"/>
    </source>
</evidence>
<feature type="repeat" description="TPR" evidence="3">
    <location>
        <begin position="470"/>
        <end position="503"/>
    </location>
</feature>
<protein>
    <recommendedName>
        <fullName evidence="6">UDP-N-acetylglucosamine--peptide N-acetylglucosaminyltransferase SPINDLY</fullName>
    </recommendedName>
</protein>
<proteinExistence type="predicted"/>
<dbReference type="SUPFAM" id="SSF48452">
    <property type="entry name" value="TPR-like"/>
    <property type="match status" value="3"/>
</dbReference>
<dbReference type="SMART" id="SM00028">
    <property type="entry name" value="TPR"/>
    <property type="match status" value="14"/>
</dbReference>
<reference evidence="4 5" key="1">
    <citation type="submission" date="2017-02" db="EMBL/GenBank/DDBJ databases">
        <title>Complete genome sequence of Brachyspira hampsonii genomovar I strain NSH-16 (ATCC BAA-2463).</title>
        <authorList>
            <person name="Mirajkar N.S."/>
            <person name="Gebhart C.J."/>
        </authorList>
    </citation>
    <scope>NUCLEOTIDE SEQUENCE [LARGE SCALE GENOMIC DNA]</scope>
    <source>
        <strain evidence="4 5">NSH-16</strain>
    </source>
</reference>
<dbReference type="GO" id="GO:0009279">
    <property type="term" value="C:cell outer membrane"/>
    <property type="evidence" value="ECO:0007669"/>
    <property type="project" value="TreeGrafter"/>
</dbReference>
<feature type="repeat" description="TPR" evidence="3">
    <location>
        <begin position="369"/>
        <end position="402"/>
    </location>
</feature>
<dbReference type="PANTHER" id="PTHR44858">
    <property type="entry name" value="TETRATRICOPEPTIDE REPEAT PROTEIN 6"/>
    <property type="match status" value="1"/>
</dbReference>
<feature type="repeat" description="TPR" evidence="3">
    <location>
        <begin position="198"/>
        <end position="231"/>
    </location>
</feature>
<evidence type="ECO:0000256" key="3">
    <source>
        <dbReference type="PROSITE-ProRule" id="PRU00339"/>
    </source>
</evidence>
<dbReference type="GO" id="GO:0046813">
    <property type="term" value="P:receptor-mediated virion attachment to host cell"/>
    <property type="evidence" value="ECO:0007669"/>
    <property type="project" value="TreeGrafter"/>
</dbReference>
<name>A0AAC9XK85_9SPIR</name>
<dbReference type="EMBL" id="CP019914">
    <property type="protein sequence ID" value="ASJ20579.1"/>
    <property type="molecule type" value="Genomic_DNA"/>
</dbReference>
<feature type="repeat" description="TPR" evidence="3">
    <location>
        <begin position="696"/>
        <end position="729"/>
    </location>
</feature>
<dbReference type="InterPro" id="IPR011990">
    <property type="entry name" value="TPR-like_helical_dom_sf"/>
</dbReference>
<keyword evidence="2 3" id="KW-0802">TPR repeat</keyword>
<organism evidence="4 5">
    <name type="scientific">Brachyspira hampsonii</name>
    <dbReference type="NCBI Taxonomy" id="1287055"/>
    <lineage>
        <taxon>Bacteria</taxon>
        <taxon>Pseudomonadati</taxon>
        <taxon>Spirochaetota</taxon>
        <taxon>Spirochaetia</taxon>
        <taxon>Brachyspirales</taxon>
        <taxon>Brachyspiraceae</taxon>
        <taxon>Brachyspira</taxon>
    </lineage>
</organism>
<dbReference type="Pfam" id="PF13181">
    <property type="entry name" value="TPR_8"/>
    <property type="match status" value="4"/>
</dbReference>
<feature type="repeat" description="TPR" evidence="3">
    <location>
        <begin position="335"/>
        <end position="368"/>
    </location>
</feature>
<dbReference type="PROSITE" id="PS50005">
    <property type="entry name" value="TPR"/>
    <property type="match status" value="7"/>
</dbReference>
<dbReference type="PANTHER" id="PTHR44858:SF1">
    <property type="entry name" value="UDP-N-ACETYLGLUCOSAMINE--PEPTIDE N-ACETYLGLUCOSAMINYLTRANSFERASE SPINDLY-RELATED"/>
    <property type="match status" value="1"/>
</dbReference>
<dbReference type="KEGG" id="bhp:BHAMNSH16_02480"/>
<feature type="repeat" description="TPR" evidence="3">
    <location>
        <begin position="232"/>
        <end position="265"/>
    </location>
</feature>
<evidence type="ECO:0000313" key="5">
    <source>
        <dbReference type="Proteomes" id="UP000264880"/>
    </source>
</evidence>
<dbReference type="RefSeq" id="WP_069731712.1">
    <property type="nucleotide sequence ID" value="NZ_CP019914.1"/>
</dbReference>
<accession>A0AAC9XK85</accession>
<dbReference type="Gene3D" id="1.25.40.10">
    <property type="entry name" value="Tetratricopeptide repeat domain"/>
    <property type="match status" value="5"/>
</dbReference>
<evidence type="ECO:0008006" key="6">
    <source>
        <dbReference type="Google" id="ProtNLM"/>
    </source>
</evidence>
<gene>
    <name evidence="4" type="ORF">BHAMNSH16_02480</name>
</gene>
<sequence>MKKYNINNKPFYLPENLNEFEENSSNIIIISYKKGRYKTSETLLNDDNELIETLKNNICLFKNSAFIHLCKYKYQIIEQVYNIKLEHLQKSFIIKNDIKSIRTTLHKQFYKDLLNHYKRDEKEILYSYHHFIILEEICRLEEEVKTKEEIKKMIFDTEALSKKEKEYLNIGIERYNAKDFKNALNYFNNCLELNKENIEAYKYIAKSYYELKEYNKALENFYKYIESNTDDCEIYNLIGICFYHKNDYNQSIEYFNKCIELNNDNCSYYYNRAAAKFENKEFESSIDDYYKCLELNTKDSKKIYFYIAKSNYELNQYEEFTKNLNKAIELNFDNEELNFYKGFLNYKEGNFNEAKEYFNKSIKIKYNTEKCYLYIGIINYKENNFQEALKYLNDFIQLNSNNFEAYFYRLKTNYKLNNYGEFRDDLHIVIENYNSDELNFYKGFLNYKEGNFNEAKEYFNKSIESKYNNDECYLYIGIINYKENNFKEALKYLNDSIKLNRDNDQAYYFRGSYYYELYKKDEADKKADDINALNALEDFDEALKINPQLGNAYAKRSEIKLHIGIENNDEKMKDEAKEDIFNALRYKTNLAEIISVFIELYYNDFKENKKNKDSFNYLYNLLQYSIKFKQIHKTIIDIVSYCLIFKTGHEKDLILLIKDIEDFNYDIAVYYFMMKDYEKSYERFKKCLNSEYYKLDEIYYNISVCLYCLNEYKDSIEYLAKALELNCDNYKYKNTMMIVLYRSINYSPLEKDYIIEYADKYCNFDDNNYLYYFAYILRLYFDLKVGKISSIEELIKIFHQNKKIYSFVLAYFNNTYDTSKFTSTIHIIYNEYIYINAYINEDDEPSIEDLYFYERAIELRKSNNISYNDLSLNRAKILFDLREYEKSLEELKRLQDTYNWAFDYYSALYSFINNDYETSEDNSDMYHYYLQEVLSKKDEIKFYFNNSSFSYTLEKDIHYISSFYNKYGMLDKTLEFYKNIIECFNQNKDTYNFLYIFIAVIQLSLYEYTDDYEYIKEAAANIEYYQKNSNHAQYNNFFKNICLYDYSIYKLIGENNLKNSDYEKALNYFIISRYICLENNRFDTFAYNITFNIAVCLCKLEKFDEGIGYLEEYIDKKREYYFYDNLDINEELCKLYIIKYKYKKYLKYKNDYIKNDIFDSIKKYGNRFDYLLKYFESKFKKHDKDIYYRNYLHSIFNSVIEEREKINDDVNDYILYDIYDEIMNDNNDLYNAEKLNILSDMAYSLYKINNDENYKEDSLKYFKQILDSNNIRSFKLTASDIQMEYCFNIINEKFNSKLYNEVINFISSINNIFYIDEDKKNILNSFILKSYYELGDYDKIIKMNNNNAYLYLSYIKLENLTEAYKISRDIDKEAFNDEYFIEKLKDIYKRGPYEQKSRVEKFCGKINIEL</sequence>
<evidence type="ECO:0000313" key="4">
    <source>
        <dbReference type="EMBL" id="ASJ20579.1"/>
    </source>
</evidence>
<dbReference type="InterPro" id="IPR050498">
    <property type="entry name" value="Ycf3"/>
</dbReference>
<dbReference type="InterPro" id="IPR019734">
    <property type="entry name" value="TPR_rpt"/>
</dbReference>
<dbReference type="Proteomes" id="UP000264880">
    <property type="component" value="Chromosome"/>
</dbReference>
<feature type="repeat" description="TPR" evidence="3">
    <location>
        <begin position="164"/>
        <end position="197"/>
    </location>
</feature>